<comment type="caution">
    <text evidence="2">The sequence shown here is derived from an EMBL/GenBank/DDBJ whole genome shotgun (WGS) entry which is preliminary data.</text>
</comment>
<dbReference type="InterPro" id="IPR053137">
    <property type="entry name" value="NLR-like"/>
</dbReference>
<dbReference type="PANTHER" id="PTHR46082:SF11">
    <property type="entry name" value="AAA+ ATPASE DOMAIN-CONTAINING PROTEIN-RELATED"/>
    <property type="match status" value="1"/>
</dbReference>
<dbReference type="AlphaFoldDB" id="A0A9P5PEH0"/>
<evidence type="ECO:0000313" key="3">
    <source>
        <dbReference type="Proteomes" id="UP000772434"/>
    </source>
</evidence>
<feature type="domain" description="NB-ARC" evidence="1">
    <location>
        <begin position="218"/>
        <end position="358"/>
    </location>
</feature>
<organism evidence="2 3">
    <name type="scientific">Rhodocollybia butyracea</name>
    <dbReference type="NCBI Taxonomy" id="206335"/>
    <lineage>
        <taxon>Eukaryota</taxon>
        <taxon>Fungi</taxon>
        <taxon>Dikarya</taxon>
        <taxon>Basidiomycota</taxon>
        <taxon>Agaricomycotina</taxon>
        <taxon>Agaricomycetes</taxon>
        <taxon>Agaricomycetidae</taxon>
        <taxon>Agaricales</taxon>
        <taxon>Marasmiineae</taxon>
        <taxon>Omphalotaceae</taxon>
        <taxon>Rhodocollybia</taxon>
    </lineage>
</organism>
<dbReference type="SUPFAM" id="SSF48452">
    <property type="entry name" value="TPR-like"/>
    <property type="match status" value="4"/>
</dbReference>
<dbReference type="SMART" id="SM00028">
    <property type="entry name" value="TPR"/>
    <property type="match status" value="10"/>
</dbReference>
<evidence type="ECO:0000259" key="1">
    <source>
        <dbReference type="Pfam" id="PF00931"/>
    </source>
</evidence>
<dbReference type="PRINTS" id="PR00381">
    <property type="entry name" value="KINESINLIGHT"/>
</dbReference>
<dbReference type="Pfam" id="PF00931">
    <property type="entry name" value="NB-ARC"/>
    <property type="match status" value="1"/>
</dbReference>
<dbReference type="Pfam" id="PF13424">
    <property type="entry name" value="TPR_12"/>
    <property type="match status" value="6"/>
</dbReference>
<reference evidence="2" key="1">
    <citation type="submission" date="2020-11" db="EMBL/GenBank/DDBJ databases">
        <authorList>
            <consortium name="DOE Joint Genome Institute"/>
            <person name="Ahrendt S."/>
            <person name="Riley R."/>
            <person name="Andreopoulos W."/>
            <person name="Labutti K."/>
            <person name="Pangilinan J."/>
            <person name="Ruiz-Duenas F.J."/>
            <person name="Barrasa J.M."/>
            <person name="Sanchez-Garcia M."/>
            <person name="Camarero S."/>
            <person name="Miyauchi S."/>
            <person name="Serrano A."/>
            <person name="Linde D."/>
            <person name="Babiker R."/>
            <person name="Drula E."/>
            <person name="Ayuso-Fernandez I."/>
            <person name="Pacheco R."/>
            <person name="Padilla G."/>
            <person name="Ferreira P."/>
            <person name="Barriuso J."/>
            <person name="Kellner H."/>
            <person name="Castanera R."/>
            <person name="Alfaro M."/>
            <person name="Ramirez L."/>
            <person name="Pisabarro A.G."/>
            <person name="Kuo A."/>
            <person name="Tritt A."/>
            <person name="Lipzen A."/>
            <person name="He G."/>
            <person name="Yan M."/>
            <person name="Ng V."/>
            <person name="Cullen D."/>
            <person name="Martin F."/>
            <person name="Rosso M.-N."/>
            <person name="Henrissat B."/>
            <person name="Hibbett D."/>
            <person name="Martinez A.T."/>
            <person name="Grigoriev I.V."/>
        </authorList>
    </citation>
    <scope>NUCLEOTIDE SEQUENCE</scope>
    <source>
        <strain evidence="2">AH 40177</strain>
    </source>
</reference>
<dbReference type="InterPro" id="IPR027417">
    <property type="entry name" value="P-loop_NTPase"/>
</dbReference>
<dbReference type="SUPFAM" id="SSF52540">
    <property type="entry name" value="P-loop containing nucleoside triphosphate hydrolases"/>
    <property type="match status" value="1"/>
</dbReference>
<dbReference type="OrthoDB" id="771227at2759"/>
<evidence type="ECO:0000313" key="2">
    <source>
        <dbReference type="EMBL" id="KAF9061672.1"/>
    </source>
</evidence>
<dbReference type="InterPro" id="IPR011990">
    <property type="entry name" value="TPR-like_helical_dom_sf"/>
</dbReference>
<dbReference type="Proteomes" id="UP000772434">
    <property type="component" value="Unassembled WGS sequence"/>
</dbReference>
<dbReference type="InterPro" id="IPR019734">
    <property type="entry name" value="TPR_rpt"/>
</dbReference>
<protein>
    <recommendedName>
        <fullName evidence="1">NB-ARC domain-containing protein</fullName>
    </recommendedName>
</protein>
<dbReference type="Gene3D" id="3.40.50.300">
    <property type="entry name" value="P-loop containing nucleotide triphosphate hydrolases"/>
    <property type="match status" value="1"/>
</dbReference>
<dbReference type="EMBL" id="JADNRY010000194">
    <property type="protein sequence ID" value="KAF9061672.1"/>
    <property type="molecule type" value="Genomic_DNA"/>
</dbReference>
<keyword evidence="3" id="KW-1185">Reference proteome</keyword>
<dbReference type="GO" id="GO:0043531">
    <property type="term" value="F:ADP binding"/>
    <property type="evidence" value="ECO:0007669"/>
    <property type="project" value="InterPro"/>
</dbReference>
<dbReference type="Gene3D" id="1.25.40.10">
    <property type="entry name" value="Tetratricopeptide repeat domain"/>
    <property type="match status" value="3"/>
</dbReference>
<sequence>MAGRTIDQSISNAQPPLGSVLAGASNFSIQGSNFTTVGGNMNQVINNNWITYNVPSFIHPGSNINNVLRCPPPSKDFVGREGALQSLSKLFASPVVTITCERPEMMKDIIARVKMWTGFAFVIWDARSEDGLEDGLDRWSLDTSRDTILVLENADSSLDLEFYIPYSLHTNVLILGVNKGISALASNPGCIFTLPAPMNRQAFRKFLDGVRKAFVHQQRIVPLVARGGTGKTQVARKFVSDYGKRFSNHWTIDASSEMTIIAGFKTLGNAANIGTKVQEVYQFLQNSQENWLLIFDNANHEVDLAKYIPHCNHGSILITSRDKNVYQLSSLDQPFSDLPDLTSDEAIKLLLKSAHQEDSEEIHLEIVQALGYQALAISTAGTYVSQHPTCQLKDYLKVFNEKHDTLLKYQLKTLDKYEMTILVAFQLSFDFLSVPTQSFIQMCSSFHHFGIPVEMFKQAASFTLQRVKVLPGEEELLKSIAEGLTSFLAKFPSHLDVDASVNELARMSLAEYSADNGSVSFHPVVHYCAYETIHEENLQAVALLLMAYVAPDSIVSSDDYKFQHQLFPHARHLCNSKTSLPTVFISEKLSYIFSQEGQWSVARLLQEQVMQICQAVLGEHSPDTLTSMFSLADTYLHLGRYTEAEELEKEVVQIQKTVLGEQHPNTLASVSNLASTYLRMGRYIEAEALAKEGIQISKIVLGEQHPGTLTLMSNLTLTYSCMGRYTEAEVLGEEIVQIKRTVLGEEHPSTLVSLSNLALIYFYLGRYNEAEKLGSNVTQMSKTILGEQHPDTLTSMSNLAFTYSHMGRYNDAEVLEKEVLEIRKVVLAERHPGTLKSMSNLVHTYSHMGRYNEAEELGKEVMELQKSALGKQHPDTLISISNLALIYSQLGRYDDAELLGKDVLQSYKIVLGEHHPETLTSMSNLAETYSHLGRYGDAEVLRKQELQICKAVLGAQHHDTLISMSNLALIYCHTGKYNEAEILGKEVLQTGRTALGEQHPVCLSAMSNLALTYSRMGKYNKAELLGEEVVEIHKTVLGEQHPKTLTSMSNLSLTYSRMGKYNKAEELGKKVVQMFTSVLGEQHPHTLTALNNLASTYSHMGRLPLQ</sequence>
<accession>A0A9P5PEH0</accession>
<dbReference type="InterPro" id="IPR002182">
    <property type="entry name" value="NB-ARC"/>
</dbReference>
<dbReference type="PANTHER" id="PTHR46082">
    <property type="entry name" value="ATP/GTP-BINDING PROTEIN-RELATED"/>
    <property type="match status" value="1"/>
</dbReference>
<name>A0A9P5PEH0_9AGAR</name>
<gene>
    <name evidence="2" type="ORF">BDP27DRAFT_1300961</name>
</gene>
<proteinExistence type="predicted"/>